<organism evidence="2 3">
    <name type="scientific">Galerina marginata (strain CBS 339.88)</name>
    <dbReference type="NCBI Taxonomy" id="685588"/>
    <lineage>
        <taxon>Eukaryota</taxon>
        <taxon>Fungi</taxon>
        <taxon>Dikarya</taxon>
        <taxon>Basidiomycota</taxon>
        <taxon>Agaricomycotina</taxon>
        <taxon>Agaricomycetes</taxon>
        <taxon>Agaricomycetidae</taxon>
        <taxon>Agaricales</taxon>
        <taxon>Agaricineae</taxon>
        <taxon>Strophariaceae</taxon>
        <taxon>Galerina</taxon>
    </lineage>
</organism>
<accession>A0A067T153</accession>
<keyword evidence="1" id="KW-1133">Transmembrane helix</keyword>
<dbReference type="Proteomes" id="UP000027222">
    <property type="component" value="Unassembled WGS sequence"/>
</dbReference>
<protein>
    <submittedName>
        <fullName evidence="2">Uncharacterized protein</fullName>
    </submittedName>
</protein>
<keyword evidence="1" id="KW-0472">Membrane</keyword>
<keyword evidence="3" id="KW-1185">Reference proteome</keyword>
<sequence>MKGRGQRRRGIAIVSPFLATASSSIHGTGDPPAVTLLFLRLPPPPVAPVAYTHARPALFVTALFVVLASLAVHAVAWTLLAFVVVTTVPATVDECATRAAAGAWTPS</sequence>
<proteinExistence type="predicted"/>
<feature type="transmembrane region" description="Helical" evidence="1">
    <location>
        <begin position="57"/>
        <end position="85"/>
    </location>
</feature>
<reference evidence="3" key="1">
    <citation type="journal article" date="2014" name="Proc. Natl. Acad. Sci. U.S.A.">
        <title>Extensive sampling of basidiomycete genomes demonstrates inadequacy of the white-rot/brown-rot paradigm for wood decay fungi.</title>
        <authorList>
            <person name="Riley R."/>
            <person name="Salamov A.A."/>
            <person name="Brown D.W."/>
            <person name="Nagy L.G."/>
            <person name="Floudas D."/>
            <person name="Held B.W."/>
            <person name="Levasseur A."/>
            <person name="Lombard V."/>
            <person name="Morin E."/>
            <person name="Otillar R."/>
            <person name="Lindquist E.A."/>
            <person name="Sun H."/>
            <person name="LaButti K.M."/>
            <person name="Schmutz J."/>
            <person name="Jabbour D."/>
            <person name="Luo H."/>
            <person name="Baker S.E."/>
            <person name="Pisabarro A.G."/>
            <person name="Walton J.D."/>
            <person name="Blanchette R.A."/>
            <person name="Henrissat B."/>
            <person name="Martin F."/>
            <person name="Cullen D."/>
            <person name="Hibbett D.S."/>
            <person name="Grigoriev I.V."/>
        </authorList>
    </citation>
    <scope>NUCLEOTIDE SEQUENCE [LARGE SCALE GENOMIC DNA]</scope>
    <source>
        <strain evidence="3">CBS 339.88</strain>
    </source>
</reference>
<evidence type="ECO:0000313" key="3">
    <source>
        <dbReference type="Proteomes" id="UP000027222"/>
    </source>
</evidence>
<dbReference type="EMBL" id="KL142379">
    <property type="protein sequence ID" value="KDR76032.1"/>
    <property type="molecule type" value="Genomic_DNA"/>
</dbReference>
<name>A0A067T153_GALM3</name>
<gene>
    <name evidence="2" type="ORF">GALMADRAFT_139785</name>
</gene>
<keyword evidence="1" id="KW-0812">Transmembrane</keyword>
<evidence type="ECO:0000256" key="1">
    <source>
        <dbReference type="SAM" id="Phobius"/>
    </source>
</evidence>
<dbReference type="HOGENOM" id="CLU_2210238_0_0_1"/>
<dbReference type="AlphaFoldDB" id="A0A067T153"/>
<evidence type="ECO:0000313" key="2">
    <source>
        <dbReference type="EMBL" id="KDR76032.1"/>
    </source>
</evidence>